<sequence length="63" mass="7325">MGFTWSDFGSSEQRKRHVKPHPDRLGSEIYQTHPNRIVANLNGNGNIRKKLSDGLNKWYDNEN</sequence>
<reference evidence="3" key="1">
    <citation type="submission" date="2017-01" db="EMBL/GenBank/DDBJ databases">
        <authorList>
            <person name="Varghese N."/>
            <person name="Submissions S."/>
        </authorList>
    </citation>
    <scope>NUCLEOTIDE SEQUENCE [LARGE SCALE GENOMIC DNA]</scope>
    <source>
        <strain evidence="3">DSM 45196</strain>
    </source>
</reference>
<dbReference type="EMBL" id="FTOD01000001">
    <property type="protein sequence ID" value="SIS42352.1"/>
    <property type="molecule type" value="Genomic_DNA"/>
</dbReference>
<dbReference type="Proteomes" id="UP000186795">
    <property type="component" value="Unassembled WGS sequence"/>
</dbReference>
<keyword evidence="3" id="KW-1185">Reference proteome</keyword>
<dbReference type="AlphaFoldDB" id="A0A1N7IYZ2"/>
<feature type="region of interest" description="Disordered" evidence="1">
    <location>
        <begin position="1"/>
        <end position="28"/>
    </location>
</feature>
<evidence type="ECO:0000313" key="3">
    <source>
        <dbReference type="Proteomes" id="UP000186795"/>
    </source>
</evidence>
<evidence type="ECO:0000256" key="1">
    <source>
        <dbReference type="SAM" id="MobiDB-lite"/>
    </source>
</evidence>
<protein>
    <submittedName>
        <fullName evidence="2">Uncharacterized protein</fullName>
    </submittedName>
</protein>
<evidence type="ECO:0000313" key="2">
    <source>
        <dbReference type="EMBL" id="SIS42352.1"/>
    </source>
</evidence>
<name>A0A1N7IYZ2_9BACL</name>
<organism evidence="2 3">
    <name type="scientific">Kroppenstedtia eburnea</name>
    <dbReference type="NCBI Taxonomy" id="714067"/>
    <lineage>
        <taxon>Bacteria</taxon>
        <taxon>Bacillati</taxon>
        <taxon>Bacillota</taxon>
        <taxon>Bacilli</taxon>
        <taxon>Bacillales</taxon>
        <taxon>Thermoactinomycetaceae</taxon>
        <taxon>Kroppenstedtia</taxon>
    </lineage>
</organism>
<gene>
    <name evidence="2" type="ORF">SAMN05421790_101536</name>
</gene>
<proteinExistence type="predicted"/>
<accession>A0A1N7IYZ2</accession>